<name>A0A9D0ZNA6_9FIRM</name>
<dbReference type="InterPro" id="IPR051540">
    <property type="entry name" value="S-2-haloacid_dehalogenase"/>
</dbReference>
<accession>A0A9D0ZNA6</accession>
<sequence length="226" mass="25202">MKLILDAGGVIVYPALGSWRYGAAMMEPPIVSTLGSDAFCRAHAACQEYIREDVRIDTEEEEYALRLRYFAEMNRLVPWNLSDAQVSALARDFVENPRRMGVYADAAEYLPRFQARFGLGLLSDTMPSLERVLKTAGLWQYLDAHVFSTDVGALKPAPAMYARILEKLGARAADCLFVDDLIRNLRGAEAMGLRAVQMARTDAVERWDGPVVKNFAELEAYAESIA</sequence>
<dbReference type="InterPro" id="IPR006439">
    <property type="entry name" value="HAD-SF_hydro_IA"/>
</dbReference>
<dbReference type="InterPro" id="IPR036412">
    <property type="entry name" value="HAD-like_sf"/>
</dbReference>
<dbReference type="EMBL" id="DVFZ01000049">
    <property type="protein sequence ID" value="HIQ82439.1"/>
    <property type="molecule type" value="Genomic_DNA"/>
</dbReference>
<reference evidence="2" key="1">
    <citation type="submission" date="2020-10" db="EMBL/GenBank/DDBJ databases">
        <authorList>
            <person name="Gilroy R."/>
        </authorList>
    </citation>
    <scope>NUCLEOTIDE SEQUENCE</scope>
    <source>
        <strain evidence="2">ChiSjej6B24-2974</strain>
    </source>
</reference>
<comment type="caution">
    <text evidence="2">The sequence shown here is derived from an EMBL/GenBank/DDBJ whole genome shotgun (WGS) entry which is preliminary data.</text>
</comment>
<keyword evidence="1 2" id="KW-0378">Hydrolase</keyword>
<dbReference type="Pfam" id="PF00702">
    <property type="entry name" value="Hydrolase"/>
    <property type="match status" value="1"/>
</dbReference>
<dbReference type="AlphaFoldDB" id="A0A9D0ZNA6"/>
<organism evidence="2 3">
    <name type="scientific">Candidatus Pullichristensenella stercorigallinarum</name>
    <dbReference type="NCBI Taxonomy" id="2840909"/>
    <lineage>
        <taxon>Bacteria</taxon>
        <taxon>Bacillati</taxon>
        <taxon>Bacillota</taxon>
        <taxon>Clostridia</taxon>
        <taxon>Candidatus Pullichristensenella</taxon>
    </lineage>
</organism>
<dbReference type="PANTHER" id="PTHR43316">
    <property type="entry name" value="HYDROLASE, HALOACID DELAHOGENASE-RELATED"/>
    <property type="match status" value="1"/>
</dbReference>
<dbReference type="InterPro" id="IPR023214">
    <property type="entry name" value="HAD_sf"/>
</dbReference>
<evidence type="ECO:0000256" key="1">
    <source>
        <dbReference type="ARBA" id="ARBA00022801"/>
    </source>
</evidence>
<dbReference type="PANTHER" id="PTHR43316:SF3">
    <property type="entry name" value="HALOACID DEHALOGENASE, TYPE II (AFU_ORTHOLOGUE AFUA_2G07750)-RELATED"/>
    <property type="match status" value="1"/>
</dbReference>
<dbReference type="SUPFAM" id="SSF56784">
    <property type="entry name" value="HAD-like"/>
    <property type="match status" value="1"/>
</dbReference>
<dbReference type="Gene3D" id="3.40.50.1000">
    <property type="entry name" value="HAD superfamily/HAD-like"/>
    <property type="match status" value="1"/>
</dbReference>
<evidence type="ECO:0000313" key="2">
    <source>
        <dbReference type="EMBL" id="HIQ82439.1"/>
    </source>
</evidence>
<proteinExistence type="predicted"/>
<dbReference type="Proteomes" id="UP000824260">
    <property type="component" value="Unassembled WGS sequence"/>
</dbReference>
<dbReference type="NCBIfam" id="TIGR01509">
    <property type="entry name" value="HAD-SF-IA-v3"/>
    <property type="match status" value="1"/>
</dbReference>
<evidence type="ECO:0000313" key="3">
    <source>
        <dbReference type="Proteomes" id="UP000824260"/>
    </source>
</evidence>
<gene>
    <name evidence="2" type="ORF">IAA52_04995</name>
</gene>
<reference evidence="2" key="2">
    <citation type="journal article" date="2021" name="PeerJ">
        <title>Extensive microbial diversity within the chicken gut microbiome revealed by metagenomics and culture.</title>
        <authorList>
            <person name="Gilroy R."/>
            <person name="Ravi A."/>
            <person name="Getino M."/>
            <person name="Pursley I."/>
            <person name="Horton D.L."/>
            <person name="Alikhan N.F."/>
            <person name="Baker D."/>
            <person name="Gharbi K."/>
            <person name="Hall N."/>
            <person name="Watson M."/>
            <person name="Adriaenssens E.M."/>
            <person name="Foster-Nyarko E."/>
            <person name="Jarju S."/>
            <person name="Secka A."/>
            <person name="Antonio M."/>
            <person name="Oren A."/>
            <person name="Chaudhuri R.R."/>
            <person name="La Ragione R."/>
            <person name="Hildebrand F."/>
            <person name="Pallen M.J."/>
        </authorList>
    </citation>
    <scope>NUCLEOTIDE SEQUENCE</scope>
    <source>
        <strain evidence="2">ChiSjej6B24-2974</strain>
    </source>
</reference>
<protein>
    <submittedName>
        <fullName evidence="2">HAD-IA family hydrolase</fullName>
    </submittedName>
</protein>
<dbReference type="GO" id="GO:0016787">
    <property type="term" value="F:hydrolase activity"/>
    <property type="evidence" value="ECO:0007669"/>
    <property type="project" value="UniProtKB-KW"/>
</dbReference>